<reference evidence="2" key="1">
    <citation type="submission" date="2021-03" db="EMBL/GenBank/DDBJ databases">
        <title>Draft genome sequence of rust myrtle Austropuccinia psidii MF-1, a brazilian biotype.</title>
        <authorList>
            <person name="Quecine M.C."/>
            <person name="Pachon D.M.R."/>
            <person name="Bonatelli M.L."/>
            <person name="Correr F.H."/>
            <person name="Franceschini L.M."/>
            <person name="Leite T.F."/>
            <person name="Margarido G.R.A."/>
            <person name="Almeida C.A."/>
            <person name="Ferrarezi J.A."/>
            <person name="Labate C.A."/>
        </authorList>
    </citation>
    <scope>NUCLEOTIDE SEQUENCE</scope>
    <source>
        <strain evidence="2">MF-1</strain>
    </source>
</reference>
<keyword evidence="3" id="KW-1185">Reference proteome</keyword>
<dbReference type="Proteomes" id="UP000765509">
    <property type="component" value="Unassembled WGS sequence"/>
</dbReference>
<feature type="transmembrane region" description="Helical" evidence="1">
    <location>
        <begin position="145"/>
        <end position="165"/>
    </location>
</feature>
<dbReference type="EMBL" id="AVOT02008328">
    <property type="protein sequence ID" value="MBW0485784.1"/>
    <property type="molecule type" value="Genomic_DNA"/>
</dbReference>
<gene>
    <name evidence="2" type="ORF">O181_025499</name>
</gene>
<keyword evidence="1" id="KW-0812">Transmembrane</keyword>
<keyword evidence="1" id="KW-1133">Transmembrane helix</keyword>
<sequence>NFIYCWSINDIFWHMDSIRSGIPATLTKYFFLPDDEHLSSGLLPPGCRYYQQQKPERTLASLLLMGAQALSCDAFHLIPDNRANCQDTTRKIRFKHLTQHSPLDCPKNISTKNGSKILLSLRQCKAPHLSQGKAFIQHAKYNEHGFDFGFSLLFLYFFISSFYILGADNGKEVK</sequence>
<name>A0A9Q3H0P9_9BASI</name>
<evidence type="ECO:0000313" key="2">
    <source>
        <dbReference type="EMBL" id="MBW0485784.1"/>
    </source>
</evidence>
<keyword evidence="1" id="KW-0472">Membrane</keyword>
<organism evidence="2 3">
    <name type="scientific">Austropuccinia psidii MF-1</name>
    <dbReference type="NCBI Taxonomy" id="1389203"/>
    <lineage>
        <taxon>Eukaryota</taxon>
        <taxon>Fungi</taxon>
        <taxon>Dikarya</taxon>
        <taxon>Basidiomycota</taxon>
        <taxon>Pucciniomycotina</taxon>
        <taxon>Pucciniomycetes</taxon>
        <taxon>Pucciniales</taxon>
        <taxon>Sphaerophragmiaceae</taxon>
        <taxon>Austropuccinia</taxon>
    </lineage>
</organism>
<feature type="non-terminal residue" evidence="2">
    <location>
        <position position="174"/>
    </location>
</feature>
<evidence type="ECO:0000256" key="1">
    <source>
        <dbReference type="SAM" id="Phobius"/>
    </source>
</evidence>
<dbReference type="AlphaFoldDB" id="A0A9Q3H0P9"/>
<evidence type="ECO:0000313" key="3">
    <source>
        <dbReference type="Proteomes" id="UP000765509"/>
    </source>
</evidence>
<proteinExistence type="predicted"/>
<accession>A0A9Q3H0P9</accession>
<comment type="caution">
    <text evidence="2">The sequence shown here is derived from an EMBL/GenBank/DDBJ whole genome shotgun (WGS) entry which is preliminary data.</text>
</comment>
<protein>
    <submittedName>
        <fullName evidence="2">Uncharacterized protein</fullName>
    </submittedName>
</protein>